<keyword evidence="5 7" id="KW-0472">Membrane</keyword>
<evidence type="ECO:0000256" key="7">
    <source>
        <dbReference type="SAM" id="Phobius"/>
    </source>
</evidence>
<feature type="transmembrane region" description="Helical" evidence="7">
    <location>
        <begin position="153"/>
        <end position="173"/>
    </location>
</feature>
<dbReference type="PANTHER" id="PTHR36115:SF6">
    <property type="entry name" value="PROLINE-RICH ANTIGEN HOMOLOG"/>
    <property type="match status" value="1"/>
</dbReference>
<feature type="transmembrane region" description="Helical" evidence="7">
    <location>
        <begin position="78"/>
        <end position="101"/>
    </location>
</feature>
<evidence type="ECO:0000256" key="6">
    <source>
        <dbReference type="SAM" id="MobiDB-lite"/>
    </source>
</evidence>
<dbReference type="EMBL" id="LT629971">
    <property type="protein sequence ID" value="SEH75158.1"/>
    <property type="molecule type" value="Genomic_DNA"/>
</dbReference>
<dbReference type="InterPro" id="IPR010432">
    <property type="entry name" value="RDD"/>
</dbReference>
<evidence type="ECO:0000256" key="3">
    <source>
        <dbReference type="ARBA" id="ARBA00022692"/>
    </source>
</evidence>
<feature type="region of interest" description="Disordered" evidence="6">
    <location>
        <begin position="41"/>
        <end position="61"/>
    </location>
</feature>
<dbReference type="PIRSF" id="PIRSF021697">
    <property type="entry name" value="UCP021697"/>
    <property type="match status" value="1"/>
</dbReference>
<feature type="transmembrane region" description="Helical" evidence="7">
    <location>
        <begin position="107"/>
        <end position="132"/>
    </location>
</feature>
<evidence type="ECO:0000313" key="10">
    <source>
        <dbReference type="Proteomes" id="UP000182915"/>
    </source>
</evidence>
<dbReference type="InterPro" id="IPR016795">
    <property type="entry name" value="UCP021697"/>
</dbReference>
<evidence type="ECO:0000259" key="8">
    <source>
        <dbReference type="Pfam" id="PF06271"/>
    </source>
</evidence>
<evidence type="ECO:0000256" key="1">
    <source>
        <dbReference type="ARBA" id="ARBA00004651"/>
    </source>
</evidence>
<keyword evidence="2" id="KW-1003">Cell membrane</keyword>
<evidence type="ECO:0000256" key="2">
    <source>
        <dbReference type="ARBA" id="ARBA00022475"/>
    </source>
</evidence>
<evidence type="ECO:0000256" key="5">
    <source>
        <dbReference type="ARBA" id="ARBA00023136"/>
    </source>
</evidence>
<dbReference type="InterPro" id="IPR051791">
    <property type="entry name" value="Pra-immunoreactive"/>
</dbReference>
<keyword evidence="10" id="KW-1185">Reference proteome</keyword>
<sequence length="193" mass="21020">MLHGRQPYVAPTLRNLGWSGGRRATSRPAYPVTMARTLGSWLSGPDPTSDAGPDDYPGKRLGLPETGPGSVARFGRRIAALLIDWFIAYGLTSLTVAVGAISREMFLYTSLGSTSIAAVWLLLGIVSVRLFGFTPGQWALGLRVASVDHRQHVGIGRATVRGVLVFFVIPALFTDRDFRGYQDRFTNTAVVRR</sequence>
<proteinExistence type="predicted"/>
<organism evidence="9 10">
    <name type="scientific">Mycolicibacterium rutilum</name>
    <name type="common">Mycobacterium rutilum</name>
    <dbReference type="NCBI Taxonomy" id="370526"/>
    <lineage>
        <taxon>Bacteria</taxon>
        <taxon>Bacillati</taxon>
        <taxon>Actinomycetota</taxon>
        <taxon>Actinomycetes</taxon>
        <taxon>Mycobacteriales</taxon>
        <taxon>Mycobacteriaceae</taxon>
        <taxon>Mycolicibacterium</taxon>
    </lineage>
</organism>
<protein>
    <submittedName>
        <fullName evidence="9">RDD family protein</fullName>
    </submittedName>
</protein>
<dbReference type="PANTHER" id="PTHR36115">
    <property type="entry name" value="PROLINE-RICH ANTIGEN HOMOLOG-RELATED"/>
    <property type="match status" value="1"/>
</dbReference>
<dbReference type="GO" id="GO:0005886">
    <property type="term" value="C:plasma membrane"/>
    <property type="evidence" value="ECO:0007669"/>
    <property type="project" value="UniProtKB-SubCell"/>
</dbReference>
<gene>
    <name evidence="9" type="ORF">SAMN04489835_3644</name>
</gene>
<name>A0A1H6KIF6_MYCRU</name>
<keyword evidence="4 7" id="KW-1133">Transmembrane helix</keyword>
<dbReference type="AlphaFoldDB" id="A0A1H6KIF6"/>
<dbReference type="Pfam" id="PF06271">
    <property type="entry name" value="RDD"/>
    <property type="match status" value="1"/>
</dbReference>
<evidence type="ECO:0000313" key="9">
    <source>
        <dbReference type="EMBL" id="SEH75158.1"/>
    </source>
</evidence>
<dbReference type="STRING" id="370526.SAMN04489835_3644"/>
<evidence type="ECO:0000256" key="4">
    <source>
        <dbReference type="ARBA" id="ARBA00022989"/>
    </source>
</evidence>
<feature type="domain" description="RDD" evidence="8">
    <location>
        <begin position="71"/>
        <end position="168"/>
    </location>
</feature>
<keyword evidence="3 7" id="KW-0812">Transmembrane</keyword>
<accession>A0A1H6KIF6</accession>
<reference evidence="10" key="1">
    <citation type="submission" date="2016-10" db="EMBL/GenBank/DDBJ databases">
        <authorList>
            <person name="Varghese N."/>
            <person name="Submissions S."/>
        </authorList>
    </citation>
    <scope>NUCLEOTIDE SEQUENCE [LARGE SCALE GENOMIC DNA]</scope>
    <source>
        <strain evidence="10">DSM 45405</strain>
    </source>
</reference>
<dbReference type="Proteomes" id="UP000182915">
    <property type="component" value="Chromosome I"/>
</dbReference>
<comment type="subcellular location">
    <subcellularLocation>
        <location evidence="1">Cell membrane</location>
        <topology evidence="1">Multi-pass membrane protein</topology>
    </subcellularLocation>
</comment>